<feature type="signal peptide" evidence="7">
    <location>
        <begin position="1"/>
        <end position="20"/>
    </location>
</feature>
<keyword evidence="5" id="KW-0472">Membrane</keyword>
<dbReference type="InterPro" id="IPR050957">
    <property type="entry name" value="BMP_lipoprotein"/>
</dbReference>
<comment type="caution">
    <text evidence="9">The sequence shown here is derived from an EMBL/GenBank/DDBJ whole genome shotgun (WGS) entry which is preliminary data.</text>
</comment>
<protein>
    <submittedName>
        <fullName evidence="9">BMP family ABC transporter substrate-binding protein</fullName>
    </submittedName>
</protein>
<evidence type="ECO:0000256" key="7">
    <source>
        <dbReference type="SAM" id="SignalP"/>
    </source>
</evidence>
<dbReference type="Pfam" id="PF02608">
    <property type="entry name" value="Bmp"/>
    <property type="match status" value="1"/>
</dbReference>
<evidence type="ECO:0000256" key="1">
    <source>
        <dbReference type="ARBA" id="ARBA00004193"/>
    </source>
</evidence>
<evidence type="ECO:0000256" key="4">
    <source>
        <dbReference type="ARBA" id="ARBA00022729"/>
    </source>
</evidence>
<name>A0ABW2EPI8_9BACI</name>
<dbReference type="InterPro" id="IPR003760">
    <property type="entry name" value="PnrA-like"/>
</dbReference>
<sequence>MKLYKLLSIILIMIMTGCQHKPVFGQQDKAGMLVETNINDQAWGQQGYKGLKAIQEKFDMDVYFKEGVQTLQGTRDAVNELVDQGVTVIFGHSSLYSNHFKQIHKEYLDVQFIYFNGGFTAENVTSLNFSSDAMGFFGGMVAGEMTKSNRIGLIASFEWQPEVEGFYAGVKHQNPEAKIELSYTNDWGAVEKALSSYETMNRKGADVFYPAGDSFNIPIIEKAQADGNYAIGYVKDQSHVAERTVLTSTVQRLDHVYVSAMERFLDDDLPGKPLTFDFQENAIELGEYSPAVPSDQRERVEKAVKTYKNSGKLPNEL</sequence>
<dbReference type="InterPro" id="IPR028082">
    <property type="entry name" value="Peripla_BP_I"/>
</dbReference>
<evidence type="ECO:0000259" key="8">
    <source>
        <dbReference type="Pfam" id="PF02608"/>
    </source>
</evidence>
<proteinExistence type="inferred from homology"/>
<gene>
    <name evidence="9" type="ORF">ACFQIC_13155</name>
</gene>
<dbReference type="Gene3D" id="3.40.50.2300">
    <property type="match status" value="2"/>
</dbReference>
<accession>A0ABW2EPI8</accession>
<feature type="domain" description="ABC transporter substrate-binding protein PnrA-like" evidence="8">
    <location>
        <begin position="29"/>
        <end position="314"/>
    </location>
</feature>
<comment type="subcellular location">
    <subcellularLocation>
        <location evidence="1">Cell membrane</location>
        <topology evidence="1">Lipid-anchor</topology>
    </subcellularLocation>
</comment>
<dbReference type="RefSeq" id="WP_390217200.1">
    <property type="nucleotide sequence ID" value="NZ_JBHSZV010000033.1"/>
</dbReference>
<evidence type="ECO:0000256" key="3">
    <source>
        <dbReference type="ARBA" id="ARBA00022475"/>
    </source>
</evidence>
<dbReference type="EMBL" id="JBHSZV010000033">
    <property type="protein sequence ID" value="MFC7062786.1"/>
    <property type="molecule type" value="Genomic_DNA"/>
</dbReference>
<keyword evidence="4 7" id="KW-0732">Signal</keyword>
<comment type="similarity">
    <text evidence="2">Belongs to the BMP lipoprotein family.</text>
</comment>
<dbReference type="Proteomes" id="UP001596410">
    <property type="component" value="Unassembled WGS sequence"/>
</dbReference>
<evidence type="ECO:0000256" key="2">
    <source>
        <dbReference type="ARBA" id="ARBA00008610"/>
    </source>
</evidence>
<evidence type="ECO:0000313" key="10">
    <source>
        <dbReference type="Proteomes" id="UP001596410"/>
    </source>
</evidence>
<keyword evidence="6" id="KW-0449">Lipoprotein</keyword>
<keyword evidence="3" id="KW-1003">Cell membrane</keyword>
<dbReference type="PANTHER" id="PTHR34296">
    <property type="entry name" value="TRANSCRIPTIONAL ACTIVATOR PROTEIN MED"/>
    <property type="match status" value="1"/>
</dbReference>
<dbReference type="PANTHER" id="PTHR34296:SF2">
    <property type="entry name" value="ABC TRANSPORTER GUANOSINE-BINDING PROTEIN NUPN"/>
    <property type="match status" value="1"/>
</dbReference>
<feature type="chain" id="PRO_5047501378" evidence="7">
    <location>
        <begin position="21"/>
        <end position="317"/>
    </location>
</feature>
<reference evidence="10" key="1">
    <citation type="journal article" date="2019" name="Int. J. Syst. Evol. Microbiol.">
        <title>The Global Catalogue of Microorganisms (GCM) 10K type strain sequencing project: providing services to taxonomists for standard genome sequencing and annotation.</title>
        <authorList>
            <consortium name="The Broad Institute Genomics Platform"/>
            <consortium name="The Broad Institute Genome Sequencing Center for Infectious Disease"/>
            <person name="Wu L."/>
            <person name="Ma J."/>
        </authorList>
    </citation>
    <scope>NUCLEOTIDE SEQUENCE [LARGE SCALE GENOMIC DNA]</scope>
    <source>
        <strain evidence="10">CGMCC 4.1621</strain>
    </source>
</reference>
<dbReference type="PROSITE" id="PS51257">
    <property type="entry name" value="PROKAR_LIPOPROTEIN"/>
    <property type="match status" value="1"/>
</dbReference>
<evidence type="ECO:0000313" key="9">
    <source>
        <dbReference type="EMBL" id="MFC7062786.1"/>
    </source>
</evidence>
<organism evidence="9 10">
    <name type="scientific">Halobacillus seohaensis</name>
    <dbReference type="NCBI Taxonomy" id="447421"/>
    <lineage>
        <taxon>Bacteria</taxon>
        <taxon>Bacillati</taxon>
        <taxon>Bacillota</taxon>
        <taxon>Bacilli</taxon>
        <taxon>Bacillales</taxon>
        <taxon>Bacillaceae</taxon>
        <taxon>Halobacillus</taxon>
    </lineage>
</organism>
<keyword evidence="10" id="KW-1185">Reference proteome</keyword>
<evidence type="ECO:0000256" key="6">
    <source>
        <dbReference type="ARBA" id="ARBA00023288"/>
    </source>
</evidence>
<evidence type="ECO:0000256" key="5">
    <source>
        <dbReference type="ARBA" id="ARBA00023136"/>
    </source>
</evidence>
<dbReference type="SUPFAM" id="SSF53822">
    <property type="entry name" value="Periplasmic binding protein-like I"/>
    <property type="match status" value="1"/>
</dbReference>